<accession>A0A8H7UFA3</accession>
<dbReference type="Proteomes" id="UP000654370">
    <property type="component" value="Unassembled WGS sequence"/>
</dbReference>
<evidence type="ECO:0000313" key="2">
    <source>
        <dbReference type="Proteomes" id="UP000654370"/>
    </source>
</evidence>
<comment type="caution">
    <text evidence="1">The sequence shown here is derived from an EMBL/GenBank/DDBJ whole genome shotgun (WGS) entry which is preliminary data.</text>
</comment>
<gene>
    <name evidence="1" type="ORF">INT43_007876</name>
</gene>
<keyword evidence="2" id="KW-1185">Reference proteome</keyword>
<dbReference type="AlphaFoldDB" id="A0A8H7UFA3"/>
<sequence length="177" mass="21048">MEEFRHMMFFEHVRYIDDVSFKDAFIMSVVYSRDAVKIKQVRLHWMKNQIKRQKEDEMDDVLNAAFLYAQYKGNEEVVEVCSPYDNGDTSFTYVFQALLNFEEYAIFMELEHNLDTSIIVSNASKLTMQFMVDYFRVLVAESIKGLELLQDAVLIMLLYIKAISFKIRDCRLDEQQR</sequence>
<protein>
    <submittedName>
        <fullName evidence="1">Uncharacterized protein</fullName>
    </submittedName>
</protein>
<reference evidence="1" key="1">
    <citation type="submission" date="2020-12" db="EMBL/GenBank/DDBJ databases">
        <title>Metabolic potential, ecology and presence of endohyphal bacteria is reflected in genomic diversity of Mucoromycotina.</title>
        <authorList>
            <person name="Muszewska A."/>
            <person name="Okrasinska A."/>
            <person name="Steczkiewicz K."/>
            <person name="Drgas O."/>
            <person name="Orlowska M."/>
            <person name="Perlinska-Lenart U."/>
            <person name="Aleksandrzak-Piekarczyk T."/>
            <person name="Szatraj K."/>
            <person name="Zielenkiewicz U."/>
            <person name="Pilsyk S."/>
            <person name="Malc E."/>
            <person name="Mieczkowski P."/>
            <person name="Kruszewska J.S."/>
            <person name="Biernat P."/>
            <person name="Pawlowska J."/>
        </authorList>
    </citation>
    <scope>NUCLEOTIDE SEQUENCE</scope>
    <source>
        <strain evidence="1">WA0000067209</strain>
    </source>
</reference>
<evidence type="ECO:0000313" key="1">
    <source>
        <dbReference type="EMBL" id="KAG2177219.1"/>
    </source>
</evidence>
<proteinExistence type="predicted"/>
<dbReference type="EMBL" id="JAEPQZ010000009">
    <property type="protein sequence ID" value="KAG2177219.1"/>
    <property type="molecule type" value="Genomic_DNA"/>
</dbReference>
<name>A0A8H7UFA3_MORIS</name>
<organism evidence="1 2">
    <name type="scientific">Mortierella isabellina</name>
    <name type="common">Filamentous fungus</name>
    <name type="synonym">Umbelopsis isabellina</name>
    <dbReference type="NCBI Taxonomy" id="91625"/>
    <lineage>
        <taxon>Eukaryota</taxon>
        <taxon>Fungi</taxon>
        <taxon>Fungi incertae sedis</taxon>
        <taxon>Mucoromycota</taxon>
        <taxon>Mucoromycotina</taxon>
        <taxon>Umbelopsidomycetes</taxon>
        <taxon>Umbelopsidales</taxon>
        <taxon>Umbelopsidaceae</taxon>
        <taxon>Umbelopsis</taxon>
    </lineage>
</organism>